<dbReference type="RefSeq" id="WP_263123111.1">
    <property type="nucleotide sequence ID" value="NZ_CP106753.1"/>
</dbReference>
<name>A0ABY6DJG4_9NEIS</name>
<accession>A0ABY6DJG4</accession>
<organism evidence="1 2">
    <name type="scientific">Chitiniphilus purpureus</name>
    <dbReference type="NCBI Taxonomy" id="2981137"/>
    <lineage>
        <taxon>Bacteria</taxon>
        <taxon>Pseudomonadati</taxon>
        <taxon>Pseudomonadota</taxon>
        <taxon>Betaproteobacteria</taxon>
        <taxon>Neisseriales</taxon>
        <taxon>Chitinibacteraceae</taxon>
        <taxon>Chitiniphilus</taxon>
    </lineage>
</organism>
<dbReference type="Proteomes" id="UP001061302">
    <property type="component" value="Chromosome"/>
</dbReference>
<evidence type="ECO:0000313" key="2">
    <source>
        <dbReference type="Proteomes" id="UP001061302"/>
    </source>
</evidence>
<keyword evidence="2" id="KW-1185">Reference proteome</keyword>
<gene>
    <name evidence="1" type="ORF">N8I74_10940</name>
</gene>
<evidence type="ECO:0000313" key="1">
    <source>
        <dbReference type="EMBL" id="UXY13838.1"/>
    </source>
</evidence>
<sequence>MRSATDMLRDIAGGELVEHFGDAIRELNHAITACDDKKGGSITLKINIKPAGRGSGALNVDYDFTIRAPKLPRRSSIMFGTPEGDMLATDPTQRQLDLRQVETTPAAAVPLRDANAGTTELRTA</sequence>
<proteinExistence type="predicted"/>
<protein>
    <submittedName>
        <fullName evidence="1">Uncharacterized protein</fullName>
    </submittedName>
</protein>
<reference evidence="1" key="1">
    <citation type="submission" date="2022-10" db="EMBL/GenBank/DDBJ databases">
        <title>Chitiniphilus purpureus sp. nov., a novel chitin-degrading bacterium isolated from crawfish pond sediment.</title>
        <authorList>
            <person name="Li K."/>
        </authorList>
    </citation>
    <scope>NUCLEOTIDE SEQUENCE</scope>
    <source>
        <strain evidence="1">CD1</strain>
    </source>
</reference>
<dbReference type="EMBL" id="CP106753">
    <property type="protein sequence ID" value="UXY13838.1"/>
    <property type="molecule type" value="Genomic_DNA"/>
</dbReference>